<proteinExistence type="predicted"/>
<comment type="caution">
    <text evidence="1">The sequence shown here is derived from an EMBL/GenBank/DDBJ whole genome shotgun (WGS) entry which is preliminary data.</text>
</comment>
<evidence type="ECO:0000313" key="1">
    <source>
        <dbReference type="EMBL" id="EQD46835.1"/>
    </source>
</evidence>
<dbReference type="AlphaFoldDB" id="T1AXL2"/>
<accession>T1AXL2</accession>
<organism evidence="1">
    <name type="scientific">mine drainage metagenome</name>
    <dbReference type="NCBI Taxonomy" id="410659"/>
    <lineage>
        <taxon>unclassified sequences</taxon>
        <taxon>metagenomes</taxon>
        <taxon>ecological metagenomes</taxon>
    </lineage>
</organism>
<evidence type="ECO:0008006" key="2">
    <source>
        <dbReference type="Google" id="ProtNLM"/>
    </source>
</evidence>
<protein>
    <recommendedName>
        <fullName evidence="2">NERD domain-containing protein</fullName>
    </recommendedName>
</protein>
<name>T1AXL2_9ZZZZ</name>
<dbReference type="EMBL" id="AUZZ01006279">
    <property type="protein sequence ID" value="EQD46835.1"/>
    <property type="molecule type" value="Genomic_DNA"/>
</dbReference>
<sequence>MSRMPAGADAQATSSGPAQLWSEQRIAAALARQIFIDDSVVVVPNCNWTGHECDLLIVTRRLRVIDVEIKISRADLRVDACKDKWYHNWD</sequence>
<reference evidence="1" key="2">
    <citation type="journal article" date="2014" name="ISME J.">
        <title>Microbial stratification in low pH oxic and suboxic macroscopic growths along an acid mine drainage.</title>
        <authorList>
            <person name="Mendez-Garcia C."/>
            <person name="Mesa V."/>
            <person name="Sprenger R.R."/>
            <person name="Richter M."/>
            <person name="Diez M.S."/>
            <person name="Solano J."/>
            <person name="Bargiela R."/>
            <person name="Golyshina O.V."/>
            <person name="Manteca A."/>
            <person name="Ramos J.L."/>
            <person name="Gallego J.R."/>
            <person name="Llorente I."/>
            <person name="Martins Dos Santos V.A."/>
            <person name="Jensen O.N."/>
            <person name="Pelaez A.I."/>
            <person name="Sanchez J."/>
            <person name="Ferrer M."/>
        </authorList>
    </citation>
    <scope>NUCLEOTIDE SEQUENCE</scope>
</reference>
<gene>
    <name evidence="1" type="ORF">B2A_08707</name>
</gene>
<reference evidence="1" key="1">
    <citation type="submission" date="2013-08" db="EMBL/GenBank/DDBJ databases">
        <authorList>
            <person name="Mendez C."/>
            <person name="Richter M."/>
            <person name="Ferrer M."/>
            <person name="Sanchez J."/>
        </authorList>
    </citation>
    <scope>NUCLEOTIDE SEQUENCE</scope>
</reference>
<feature type="non-terminal residue" evidence="1">
    <location>
        <position position="90"/>
    </location>
</feature>